<dbReference type="Pfam" id="PF08282">
    <property type="entry name" value="Hydrolase_3"/>
    <property type="match status" value="1"/>
</dbReference>
<dbReference type="Gene3D" id="3.30.1240.10">
    <property type="match status" value="1"/>
</dbReference>
<protein>
    <submittedName>
        <fullName evidence="1">Cof-type HAD-IIB family hydrolase</fullName>
    </submittedName>
</protein>
<dbReference type="InterPro" id="IPR006379">
    <property type="entry name" value="HAD-SF_hydro_IIB"/>
</dbReference>
<organism evidence="1 2">
    <name type="scientific">Candidatus Faecalibacterium intestinigallinarum</name>
    <dbReference type="NCBI Taxonomy" id="2838581"/>
    <lineage>
        <taxon>Bacteria</taxon>
        <taxon>Bacillati</taxon>
        <taxon>Bacillota</taxon>
        <taxon>Clostridia</taxon>
        <taxon>Eubacteriales</taxon>
        <taxon>Oscillospiraceae</taxon>
        <taxon>Faecalibacterium</taxon>
    </lineage>
</organism>
<keyword evidence="1" id="KW-0378">Hydrolase</keyword>
<accession>A0A9D1QAE8</accession>
<sequence length="279" mass="30969">MERDHIGLIASDMDYTLLDENSRLPGGFAELVLALEEEGIYFAAASGRPLYTLEAMFPDLREHIALIGDNGGAIRWRGRDIYQSRMPAADYREMAAATREAGDIGVLCGMESAYVERQYQSYARVLGQFYTRVTYVDDLTALDVPADKYTVYLPRGDAQTAYDKRYGKLYAERFSVAVAGANWVDIMNRGVDKGAALRALGRSLGLEKANLMAFGDTYNDAEMLCCAKYGFLMSNGSQDLRARVPFLAPPHWDQGVLQIMRQVLAQSGWVSPGDFTPAH</sequence>
<dbReference type="PANTHER" id="PTHR10000:SF53">
    <property type="entry name" value="5-AMINO-6-(5-PHOSPHO-D-RIBITYLAMINO)URACIL PHOSPHATASE YBJI-RELATED"/>
    <property type="match status" value="1"/>
</dbReference>
<evidence type="ECO:0000313" key="1">
    <source>
        <dbReference type="EMBL" id="HIW09592.1"/>
    </source>
</evidence>
<dbReference type="NCBIfam" id="TIGR01484">
    <property type="entry name" value="HAD-SF-IIB"/>
    <property type="match status" value="1"/>
</dbReference>
<dbReference type="EMBL" id="DXHQ01000106">
    <property type="protein sequence ID" value="HIW09592.1"/>
    <property type="molecule type" value="Genomic_DNA"/>
</dbReference>
<dbReference type="InterPro" id="IPR036412">
    <property type="entry name" value="HAD-like_sf"/>
</dbReference>
<dbReference type="GO" id="GO:0005829">
    <property type="term" value="C:cytosol"/>
    <property type="evidence" value="ECO:0007669"/>
    <property type="project" value="TreeGrafter"/>
</dbReference>
<dbReference type="GO" id="GO:0000287">
    <property type="term" value="F:magnesium ion binding"/>
    <property type="evidence" value="ECO:0007669"/>
    <property type="project" value="TreeGrafter"/>
</dbReference>
<dbReference type="Proteomes" id="UP000823933">
    <property type="component" value="Unassembled WGS sequence"/>
</dbReference>
<proteinExistence type="predicted"/>
<evidence type="ECO:0000313" key="2">
    <source>
        <dbReference type="Proteomes" id="UP000823933"/>
    </source>
</evidence>
<dbReference type="GO" id="GO:0016791">
    <property type="term" value="F:phosphatase activity"/>
    <property type="evidence" value="ECO:0007669"/>
    <property type="project" value="TreeGrafter"/>
</dbReference>
<name>A0A9D1QAE8_9FIRM</name>
<dbReference type="PANTHER" id="PTHR10000">
    <property type="entry name" value="PHOSPHOSERINE PHOSPHATASE"/>
    <property type="match status" value="1"/>
</dbReference>
<dbReference type="AlphaFoldDB" id="A0A9D1QAE8"/>
<gene>
    <name evidence="1" type="ORF">H9890_09375</name>
</gene>
<dbReference type="Gene3D" id="3.40.50.1000">
    <property type="entry name" value="HAD superfamily/HAD-like"/>
    <property type="match status" value="1"/>
</dbReference>
<reference evidence="1" key="1">
    <citation type="journal article" date="2021" name="PeerJ">
        <title>Extensive microbial diversity within the chicken gut microbiome revealed by metagenomics and culture.</title>
        <authorList>
            <person name="Gilroy R."/>
            <person name="Ravi A."/>
            <person name="Getino M."/>
            <person name="Pursley I."/>
            <person name="Horton D.L."/>
            <person name="Alikhan N.F."/>
            <person name="Baker D."/>
            <person name="Gharbi K."/>
            <person name="Hall N."/>
            <person name="Watson M."/>
            <person name="Adriaenssens E.M."/>
            <person name="Foster-Nyarko E."/>
            <person name="Jarju S."/>
            <person name="Secka A."/>
            <person name="Antonio M."/>
            <person name="Oren A."/>
            <person name="Chaudhuri R.R."/>
            <person name="La Ragione R."/>
            <person name="Hildebrand F."/>
            <person name="Pallen M.J."/>
        </authorList>
    </citation>
    <scope>NUCLEOTIDE SEQUENCE</scope>
    <source>
        <strain evidence="1">ChiHcolR34-3080</strain>
    </source>
</reference>
<reference evidence="1" key="2">
    <citation type="submission" date="2021-04" db="EMBL/GenBank/DDBJ databases">
        <authorList>
            <person name="Gilroy R."/>
        </authorList>
    </citation>
    <scope>NUCLEOTIDE SEQUENCE</scope>
    <source>
        <strain evidence="1">ChiHcolR34-3080</strain>
    </source>
</reference>
<dbReference type="InterPro" id="IPR023214">
    <property type="entry name" value="HAD_sf"/>
</dbReference>
<comment type="caution">
    <text evidence="1">The sequence shown here is derived from an EMBL/GenBank/DDBJ whole genome shotgun (WGS) entry which is preliminary data.</text>
</comment>
<dbReference type="SUPFAM" id="SSF56784">
    <property type="entry name" value="HAD-like"/>
    <property type="match status" value="1"/>
</dbReference>